<keyword evidence="3" id="KW-1185">Reference proteome</keyword>
<reference evidence="2" key="2">
    <citation type="submission" date="2020-09" db="EMBL/GenBank/DDBJ databases">
        <authorList>
            <person name="Sun Q."/>
            <person name="Ohkuma M."/>
        </authorList>
    </citation>
    <scope>NUCLEOTIDE SEQUENCE</scope>
    <source>
        <strain evidence="2">JCM 4790</strain>
    </source>
</reference>
<comment type="caution">
    <text evidence="2">The sequence shown here is derived from an EMBL/GenBank/DDBJ whole genome shotgun (WGS) entry which is preliminary data.</text>
</comment>
<reference evidence="2" key="1">
    <citation type="journal article" date="2014" name="Int. J. Syst. Evol. Microbiol.">
        <title>Complete genome sequence of Corynebacterium casei LMG S-19264T (=DSM 44701T), isolated from a smear-ripened cheese.</title>
        <authorList>
            <consortium name="US DOE Joint Genome Institute (JGI-PGF)"/>
            <person name="Walter F."/>
            <person name="Albersmeier A."/>
            <person name="Kalinowski J."/>
            <person name="Ruckert C."/>
        </authorList>
    </citation>
    <scope>NUCLEOTIDE SEQUENCE</scope>
    <source>
        <strain evidence="2">JCM 4790</strain>
    </source>
</reference>
<evidence type="ECO:0000313" key="3">
    <source>
        <dbReference type="Proteomes" id="UP000619244"/>
    </source>
</evidence>
<gene>
    <name evidence="2" type="ORF">GCM10010358_39050</name>
</gene>
<dbReference type="SUPFAM" id="SSF51735">
    <property type="entry name" value="NAD(P)-binding Rossmann-fold domains"/>
    <property type="match status" value="1"/>
</dbReference>
<dbReference type="Gene3D" id="3.40.50.720">
    <property type="entry name" value="NAD(P)-binding Rossmann-like Domain"/>
    <property type="match status" value="1"/>
</dbReference>
<dbReference type="RefSeq" id="WP_190191551.1">
    <property type="nucleotide sequence ID" value="NZ_BMVU01000018.1"/>
</dbReference>
<proteinExistence type="predicted"/>
<dbReference type="InterPro" id="IPR055222">
    <property type="entry name" value="PRISE-like_Rossmann-fold"/>
</dbReference>
<dbReference type="Pfam" id="PF22917">
    <property type="entry name" value="PRISE"/>
    <property type="match status" value="1"/>
</dbReference>
<feature type="domain" description="PRISE-like Rossmann-fold" evidence="1">
    <location>
        <begin position="70"/>
        <end position="359"/>
    </location>
</feature>
<evidence type="ECO:0000259" key="1">
    <source>
        <dbReference type="Pfam" id="PF22917"/>
    </source>
</evidence>
<dbReference type="CDD" id="cd08948">
    <property type="entry name" value="5beta-POR_like_SDR_a"/>
    <property type="match status" value="1"/>
</dbReference>
<sequence>MNTAVHRRSALVVGGTGIAGRALCRELVAKGWPTTSLSRRETAAQDGVTMLRADLTDPQSVQAALADTAPTHVFVTAWSRRPTEAENITVNAAMVRNVLDTAGHAGTVRHVALVTGLKHYLGPFEAYGTGTTRDTPFHEDEPRLDAPNFYYAQEDELWAAAERHGFSWSVHRSHTIIGYAVGNAMNMGQTLAAQAALCRAEGRPFAFPGNEVQWNGVTDMTDAGLLARQMVWAATTEGLPSQAYNAANGDVFRWRWMWPRIAQLLGVEPEGYAGRPRPLEEQMAGKEDLWRRLAEREGLVEADLTRVASWWHTDSDLNRPVECFTDMSRSRGAGFAHYVDTLTSFAALFETLRNQKVIPA</sequence>
<dbReference type="EMBL" id="BMVU01000018">
    <property type="protein sequence ID" value="GGX80982.1"/>
    <property type="molecule type" value="Genomic_DNA"/>
</dbReference>
<evidence type="ECO:0000313" key="2">
    <source>
        <dbReference type="EMBL" id="GGX80982.1"/>
    </source>
</evidence>
<protein>
    <submittedName>
        <fullName evidence="2">NAD dependent epimerase/dehydratase</fullName>
    </submittedName>
</protein>
<organism evidence="2 3">
    <name type="scientific">Streptomyces minutiscleroticus</name>
    <dbReference type="NCBI Taxonomy" id="68238"/>
    <lineage>
        <taxon>Bacteria</taxon>
        <taxon>Bacillati</taxon>
        <taxon>Actinomycetota</taxon>
        <taxon>Actinomycetes</taxon>
        <taxon>Kitasatosporales</taxon>
        <taxon>Streptomycetaceae</taxon>
        <taxon>Streptomyces</taxon>
    </lineage>
</organism>
<dbReference type="AlphaFoldDB" id="A0A918NMF7"/>
<dbReference type="InterPro" id="IPR036291">
    <property type="entry name" value="NAD(P)-bd_dom_sf"/>
</dbReference>
<accession>A0A918NMF7</accession>
<dbReference type="PANTHER" id="PTHR32487:SF0">
    <property type="entry name" value="3-OXO-DELTA(4,5)-STEROID 5-BETA-REDUCTASE"/>
    <property type="match status" value="1"/>
</dbReference>
<dbReference type="Proteomes" id="UP000619244">
    <property type="component" value="Unassembled WGS sequence"/>
</dbReference>
<dbReference type="PANTHER" id="PTHR32487">
    <property type="entry name" value="3-OXO-DELTA(4,5)-STEROID 5-BETA-REDUCTASE"/>
    <property type="match status" value="1"/>
</dbReference>
<name>A0A918NMF7_9ACTN</name>